<dbReference type="Pfam" id="PF01501">
    <property type="entry name" value="Glyco_transf_8"/>
    <property type="match status" value="1"/>
</dbReference>
<sequence>MFSLRKRLSPRWTYERLPPPHSDRMTSRTKCTQWTQQWTCLGVVLAATVVLWFATARLRRLPYSPLDNYQDINPLPVTVVAGLDHSPPNRRAVVSSLYSDSFAIAVAVVGYSAKSANVSARLLLPYLEHKVSEKALCIARAVGWEPYPVPLIPPPHNGKDIHPRFMDLYTKLNIWNLDRMDVDSAVFLDVDTLVRRNFDELFDSPFQFAAVPDVYGAGDPRGFSITINTGVMAFRPSSAVYEDMLQEIEVAEYPLLQADQGFLNLYFGGTCMRLPYIYNANLAIKDRSPILWQRLTDEMRVVRYTTMKPFIQEARSSDAVLTPEETEEAVDKNERQADGFYHEEVGWWRTAYRNMMSDRGHVMRQCYQS</sequence>
<organism evidence="2 3">
    <name type="scientific">Mycena albidolilacea</name>
    <dbReference type="NCBI Taxonomy" id="1033008"/>
    <lineage>
        <taxon>Eukaryota</taxon>
        <taxon>Fungi</taxon>
        <taxon>Dikarya</taxon>
        <taxon>Basidiomycota</taxon>
        <taxon>Agaricomycotina</taxon>
        <taxon>Agaricomycetes</taxon>
        <taxon>Agaricomycetidae</taxon>
        <taxon>Agaricales</taxon>
        <taxon>Marasmiineae</taxon>
        <taxon>Mycenaceae</taxon>
        <taxon>Mycena</taxon>
    </lineage>
</organism>
<evidence type="ECO:0000256" key="1">
    <source>
        <dbReference type="SAM" id="Phobius"/>
    </source>
</evidence>
<name>A0AAD6Z6L3_9AGAR</name>
<dbReference type="Proteomes" id="UP001218218">
    <property type="component" value="Unassembled WGS sequence"/>
</dbReference>
<dbReference type="SUPFAM" id="SSF53448">
    <property type="entry name" value="Nucleotide-diphospho-sugar transferases"/>
    <property type="match status" value="1"/>
</dbReference>
<dbReference type="AlphaFoldDB" id="A0AAD6Z6L3"/>
<keyword evidence="1" id="KW-1133">Transmembrane helix</keyword>
<evidence type="ECO:0000313" key="2">
    <source>
        <dbReference type="EMBL" id="KAJ7308709.1"/>
    </source>
</evidence>
<proteinExistence type="predicted"/>
<dbReference type="Gene3D" id="3.90.550.10">
    <property type="entry name" value="Spore Coat Polysaccharide Biosynthesis Protein SpsA, Chain A"/>
    <property type="match status" value="1"/>
</dbReference>
<dbReference type="EMBL" id="JARIHO010000084">
    <property type="protein sequence ID" value="KAJ7308709.1"/>
    <property type="molecule type" value="Genomic_DNA"/>
</dbReference>
<feature type="transmembrane region" description="Helical" evidence="1">
    <location>
        <begin position="38"/>
        <end position="55"/>
    </location>
</feature>
<comment type="caution">
    <text evidence="2">The sequence shown here is derived from an EMBL/GenBank/DDBJ whole genome shotgun (WGS) entry which is preliminary data.</text>
</comment>
<dbReference type="PANTHER" id="PTHR11183">
    <property type="entry name" value="GLYCOGENIN SUBFAMILY MEMBER"/>
    <property type="match status" value="1"/>
</dbReference>
<accession>A0AAD6Z6L3</accession>
<keyword evidence="1" id="KW-0472">Membrane</keyword>
<dbReference type="InterPro" id="IPR002495">
    <property type="entry name" value="Glyco_trans_8"/>
</dbReference>
<protein>
    <submittedName>
        <fullName evidence="2">Glycosyltransferase family 8 protein</fullName>
    </submittedName>
</protein>
<dbReference type="InterPro" id="IPR029044">
    <property type="entry name" value="Nucleotide-diphossugar_trans"/>
</dbReference>
<keyword evidence="3" id="KW-1185">Reference proteome</keyword>
<dbReference type="GO" id="GO:0016757">
    <property type="term" value="F:glycosyltransferase activity"/>
    <property type="evidence" value="ECO:0007669"/>
    <property type="project" value="InterPro"/>
</dbReference>
<dbReference type="InterPro" id="IPR050587">
    <property type="entry name" value="GNT1/Glycosyltrans_8"/>
</dbReference>
<reference evidence="2" key="1">
    <citation type="submission" date="2023-03" db="EMBL/GenBank/DDBJ databases">
        <title>Massive genome expansion in bonnet fungi (Mycena s.s.) driven by repeated elements and novel gene families across ecological guilds.</title>
        <authorList>
            <consortium name="Lawrence Berkeley National Laboratory"/>
            <person name="Harder C.B."/>
            <person name="Miyauchi S."/>
            <person name="Viragh M."/>
            <person name="Kuo A."/>
            <person name="Thoen E."/>
            <person name="Andreopoulos B."/>
            <person name="Lu D."/>
            <person name="Skrede I."/>
            <person name="Drula E."/>
            <person name="Henrissat B."/>
            <person name="Morin E."/>
            <person name="Kohler A."/>
            <person name="Barry K."/>
            <person name="LaButti K."/>
            <person name="Morin E."/>
            <person name="Salamov A."/>
            <person name="Lipzen A."/>
            <person name="Mereny Z."/>
            <person name="Hegedus B."/>
            <person name="Baldrian P."/>
            <person name="Stursova M."/>
            <person name="Weitz H."/>
            <person name="Taylor A."/>
            <person name="Grigoriev I.V."/>
            <person name="Nagy L.G."/>
            <person name="Martin F."/>
            <person name="Kauserud H."/>
        </authorList>
    </citation>
    <scope>NUCLEOTIDE SEQUENCE</scope>
    <source>
        <strain evidence="2">CBHHK002</strain>
    </source>
</reference>
<gene>
    <name evidence="2" type="ORF">DFH08DRAFT_899960</name>
</gene>
<keyword evidence="1" id="KW-0812">Transmembrane</keyword>
<evidence type="ECO:0000313" key="3">
    <source>
        <dbReference type="Proteomes" id="UP001218218"/>
    </source>
</evidence>